<name>A0A8H4PTX6_9HYPO</name>
<feature type="compositionally biased region" description="Polar residues" evidence="5">
    <location>
        <begin position="264"/>
        <end position="283"/>
    </location>
</feature>
<proteinExistence type="predicted"/>
<feature type="domain" description="CNH" evidence="6">
    <location>
        <begin position="45"/>
        <end position="467"/>
    </location>
</feature>
<dbReference type="GO" id="GO:0016020">
    <property type="term" value="C:membrane"/>
    <property type="evidence" value="ECO:0007669"/>
    <property type="project" value="TreeGrafter"/>
</dbReference>
<keyword evidence="2" id="KW-0813">Transport</keyword>
<keyword evidence="3" id="KW-0963">Cytoplasm</keyword>
<feature type="region of interest" description="Disordered" evidence="5">
    <location>
        <begin position="538"/>
        <end position="562"/>
    </location>
</feature>
<feature type="region of interest" description="Disordered" evidence="5">
    <location>
        <begin position="411"/>
        <end position="432"/>
    </location>
</feature>
<dbReference type="GO" id="GO:0005737">
    <property type="term" value="C:cytoplasm"/>
    <property type="evidence" value="ECO:0007669"/>
    <property type="project" value="UniProtKB-SubCell"/>
</dbReference>
<organism evidence="7 8">
    <name type="scientific">Ophiocordyceps sinensis</name>
    <dbReference type="NCBI Taxonomy" id="72228"/>
    <lineage>
        <taxon>Eukaryota</taxon>
        <taxon>Fungi</taxon>
        <taxon>Dikarya</taxon>
        <taxon>Ascomycota</taxon>
        <taxon>Pezizomycotina</taxon>
        <taxon>Sordariomycetes</taxon>
        <taxon>Hypocreomycetidae</taxon>
        <taxon>Hypocreales</taxon>
        <taxon>Ophiocordycipitaceae</taxon>
        <taxon>Ophiocordyceps</taxon>
    </lineage>
</organism>
<dbReference type="GO" id="GO:0015031">
    <property type="term" value="P:protein transport"/>
    <property type="evidence" value="ECO:0007669"/>
    <property type="project" value="UniProtKB-KW"/>
</dbReference>
<dbReference type="InterPro" id="IPR032914">
    <property type="entry name" value="Vam6/VPS39/TRAP1"/>
</dbReference>
<dbReference type="Proteomes" id="UP000557566">
    <property type="component" value="Unassembled WGS sequence"/>
</dbReference>
<feature type="region of interest" description="Disordered" evidence="5">
    <location>
        <begin position="1"/>
        <end position="21"/>
    </location>
</feature>
<accession>A0A8H4PTX6</accession>
<keyword evidence="4" id="KW-0653">Protein transport</keyword>
<evidence type="ECO:0000256" key="2">
    <source>
        <dbReference type="ARBA" id="ARBA00022448"/>
    </source>
</evidence>
<dbReference type="InterPro" id="IPR001180">
    <property type="entry name" value="CNH_dom"/>
</dbReference>
<evidence type="ECO:0000259" key="6">
    <source>
        <dbReference type="PROSITE" id="PS50219"/>
    </source>
</evidence>
<dbReference type="EMBL" id="JAAVMX010000003">
    <property type="protein sequence ID" value="KAF4510384.1"/>
    <property type="molecule type" value="Genomic_DNA"/>
</dbReference>
<keyword evidence="8" id="KW-1185">Reference proteome</keyword>
<sequence>MSTTLDHAHGPSSGSTSRAPLEDGPYVLRSLLDNVPLAADGSQDPVVINCVEYLDGNLYVGTLASELLHFVQIPPDPADKSSKPVFILASRLSPAFSAPTAAAASPPQPGVHQILLLPRVGKACVLCNWTVTFYSLPELSPVSGTGQVKNCGWIGGTDLNEASETATDVTILLSLKRRIQVVRVGENARAFKNIDYSGSTLSVRRDSIACVADTKSYALLDIERQLKIPLMSISSLDEPPPPGEVGQAQSIAADDVGGIIRSASSAESRPHSIAQSHSRSTSLGGAILGNIRRQEPRPFEGGNPASRQASPPAPSTSPRPPPPAQASSSTASSADKPLPAAPLEAPAANQASEPQPDQQVVNLEPHIASPTPEEFLVVIGTSPSEPGIGMFVNLDGDATRATIEFEEYPKQVVVDGTPTDPSSPRSRAPDDDDGYVLASMARNINDKVQFGLEIQRWSAGNESSPEKHWLAADGIEPPNPYGIRSLVGHGEIQFEEIVGKLCQGWFIPFPSQIRASTSSLSLDSRTASSLERLSKEKELFDRDDSQDDESLPDGWETSRNTEGEEFARRLAKTGARLAVWAGDRIWWAARNPLILQFDAALDAACPNGFASVKDMNKQGIYTVLEAIRGRDAKTELQFLTFGYLRQKAGLLLLVELLTSGTEQLFEGELNALEEVLIESKLDARVVLSLVPGIRNEIIEGRRGIWIYGGVRKVADAFLRGAAFDGLLKAGLGSLGSRAMHFLRRFLSSWRRMKGFASVADESEVFRTVDAALLTVLLELDRHAPKGLGKGGPVRSELNELVDRGVDCFDRAVDLLESYHRLFILSRLYQSRKMAGHVLATWKRIIEGERDEGQELRDGEQRVREYLAKISGQALVQEYGIWLANRNPRLGVQVFAEDKSRTSRFEPARVVELLREEAPNAVKYYLEHLVFGKGNTAYVNELVAYYLDVVLDELESSATSREAVMAAYDAYRALHAPKPTYHHFLTANAPEGDEVWHSRLRLLQLLGGPHDYDSATIRARIARLSGELLVPETIILAGREQHHDDALRLLVHNLGDYDTAVSYCMRGGIRVYVPPEGRRHWASWPEIEQQRRLFRVVLHEFLAIDDVGNRVEQTGALLEHFGGWFDVEEVLRLVPDSWPVDVVAGFLVGALKRLVRDKHESVMTRALSGAENLRINYDLVVGIEEKGPGIEASS</sequence>
<dbReference type="AlphaFoldDB" id="A0A8H4PTX6"/>
<evidence type="ECO:0000313" key="7">
    <source>
        <dbReference type="EMBL" id="KAF4510384.1"/>
    </source>
</evidence>
<reference evidence="7 8" key="1">
    <citation type="journal article" date="2020" name="Genome Biol. Evol.">
        <title>A new high-quality draft genome assembly of the Chinese cordyceps Ophiocordyceps sinensis.</title>
        <authorList>
            <person name="Shu R."/>
            <person name="Zhang J."/>
            <person name="Meng Q."/>
            <person name="Zhang H."/>
            <person name="Zhou G."/>
            <person name="Li M."/>
            <person name="Wu P."/>
            <person name="Zhao Y."/>
            <person name="Chen C."/>
            <person name="Qin Q."/>
        </authorList>
    </citation>
    <scope>NUCLEOTIDE SEQUENCE [LARGE SCALE GENOMIC DNA]</scope>
    <source>
        <strain evidence="7 8">IOZ07</strain>
    </source>
</reference>
<evidence type="ECO:0000256" key="5">
    <source>
        <dbReference type="SAM" id="MobiDB-lite"/>
    </source>
</evidence>
<protein>
    <recommendedName>
        <fullName evidence="6">CNH domain-containing protein</fullName>
    </recommendedName>
</protein>
<feature type="region of interest" description="Disordered" evidence="5">
    <location>
        <begin position="264"/>
        <end position="357"/>
    </location>
</feature>
<evidence type="ECO:0000256" key="3">
    <source>
        <dbReference type="ARBA" id="ARBA00022490"/>
    </source>
</evidence>
<comment type="caution">
    <text evidence="7">The sequence shown here is derived from an EMBL/GenBank/DDBJ whole genome shotgun (WGS) entry which is preliminary data.</text>
</comment>
<evidence type="ECO:0000256" key="1">
    <source>
        <dbReference type="ARBA" id="ARBA00004496"/>
    </source>
</evidence>
<evidence type="ECO:0000256" key="4">
    <source>
        <dbReference type="ARBA" id="ARBA00022927"/>
    </source>
</evidence>
<dbReference type="OrthoDB" id="5325112at2759"/>
<dbReference type="GO" id="GO:0006914">
    <property type="term" value="P:autophagy"/>
    <property type="evidence" value="ECO:0007669"/>
    <property type="project" value="TreeGrafter"/>
</dbReference>
<feature type="compositionally biased region" description="Low complexity" evidence="5">
    <location>
        <begin position="325"/>
        <end position="348"/>
    </location>
</feature>
<gene>
    <name evidence="7" type="ORF">G6O67_002273</name>
</gene>
<dbReference type="PANTHER" id="PTHR12894">
    <property type="entry name" value="CNH DOMAIN CONTAINING"/>
    <property type="match status" value="1"/>
</dbReference>
<evidence type="ECO:0000313" key="8">
    <source>
        <dbReference type="Proteomes" id="UP000557566"/>
    </source>
</evidence>
<feature type="compositionally biased region" description="Pro residues" evidence="5">
    <location>
        <begin position="311"/>
        <end position="324"/>
    </location>
</feature>
<dbReference type="GO" id="GO:0034058">
    <property type="term" value="P:endosomal vesicle fusion"/>
    <property type="evidence" value="ECO:0007669"/>
    <property type="project" value="TreeGrafter"/>
</dbReference>
<comment type="subcellular location">
    <subcellularLocation>
        <location evidence="1">Cytoplasm</location>
    </subcellularLocation>
</comment>
<dbReference type="PANTHER" id="PTHR12894:SF27">
    <property type="entry name" value="TRANSFORMING GROWTH FACTOR-BETA RECEPTOR-ASSOCIATED PROTEIN 1"/>
    <property type="match status" value="1"/>
</dbReference>
<feature type="compositionally biased region" description="Low complexity" evidence="5">
    <location>
        <begin position="415"/>
        <end position="426"/>
    </location>
</feature>
<dbReference type="PROSITE" id="PS50219">
    <property type="entry name" value="CNH"/>
    <property type="match status" value="1"/>
</dbReference>